<dbReference type="Proteomes" id="UP000178109">
    <property type="component" value="Unassembled WGS sequence"/>
</dbReference>
<dbReference type="Pfam" id="PF02698">
    <property type="entry name" value="DUF218"/>
    <property type="match status" value="1"/>
</dbReference>
<dbReference type="AlphaFoldDB" id="A0A1G2BSY8"/>
<evidence type="ECO:0000313" key="2">
    <source>
        <dbReference type="EMBL" id="OGY92016.1"/>
    </source>
</evidence>
<dbReference type="Gene3D" id="3.40.50.620">
    <property type="entry name" value="HUPs"/>
    <property type="match status" value="1"/>
</dbReference>
<evidence type="ECO:0000259" key="1">
    <source>
        <dbReference type="Pfam" id="PF02698"/>
    </source>
</evidence>
<dbReference type="InterPro" id="IPR014729">
    <property type="entry name" value="Rossmann-like_a/b/a_fold"/>
</dbReference>
<proteinExistence type="predicted"/>
<organism evidence="2 3">
    <name type="scientific">Candidatus Komeilibacteria bacterium RIFCSPLOWO2_02_FULL_48_11</name>
    <dbReference type="NCBI Taxonomy" id="1798553"/>
    <lineage>
        <taxon>Bacteria</taxon>
        <taxon>Candidatus Komeiliibacteriota</taxon>
    </lineage>
</organism>
<dbReference type="Pfam" id="PF02348">
    <property type="entry name" value="CTP_transf_3"/>
    <property type="match status" value="1"/>
</dbReference>
<comment type="caution">
    <text evidence="2">The sequence shown here is derived from an EMBL/GenBank/DDBJ whole genome shotgun (WGS) entry which is preliminary data.</text>
</comment>
<dbReference type="PANTHER" id="PTHR42866">
    <property type="entry name" value="3-DEOXY-MANNO-OCTULOSONATE CYTIDYLYLTRANSFERASE"/>
    <property type="match status" value="1"/>
</dbReference>
<dbReference type="CDD" id="cd02518">
    <property type="entry name" value="GT2_SpsF"/>
    <property type="match status" value="1"/>
</dbReference>
<dbReference type="EMBL" id="MHKO01000031">
    <property type="protein sequence ID" value="OGY92016.1"/>
    <property type="molecule type" value="Genomic_DNA"/>
</dbReference>
<protein>
    <recommendedName>
        <fullName evidence="1">DUF218 domain-containing protein</fullName>
    </recommendedName>
</protein>
<dbReference type="SUPFAM" id="SSF53448">
    <property type="entry name" value="Nucleotide-diphospho-sugar transferases"/>
    <property type="match status" value="1"/>
</dbReference>
<gene>
    <name evidence="2" type="ORF">A3H70_01965</name>
</gene>
<dbReference type="InterPro" id="IPR003848">
    <property type="entry name" value="DUF218"/>
</dbReference>
<reference evidence="2 3" key="1">
    <citation type="journal article" date="2016" name="Nat. Commun.">
        <title>Thousands of microbial genomes shed light on interconnected biogeochemical processes in an aquifer system.</title>
        <authorList>
            <person name="Anantharaman K."/>
            <person name="Brown C.T."/>
            <person name="Hug L.A."/>
            <person name="Sharon I."/>
            <person name="Castelle C.J."/>
            <person name="Probst A.J."/>
            <person name="Thomas B.C."/>
            <person name="Singh A."/>
            <person name="Wilkins M.J."/>
            <person name="Karaoz U."/>
            <person name="Brodie E.L."/>
            <person name="Williams K.H."/>
            <person name="Hubbard S.S."/>
            <person name="Banfield J.F."/>
        </authorList>
    </citation>
    <scope>NUCLEOTIDE SEQUENCE [LARGE SCALE GENOMIC DNA]</scope>
</reference>
<accession>A0A1G2BSY8</accession>
<feature type="domain" description="DUF218" evidence="1">
    <location>
        <begin position="222"/>
        <end position="357"/>
    </location>
</feature>
<dbReference type="InterPro" id="IPR029044">
    <property type="entry name" value="Nucleotide-diphossugar_trans"/>
</dbReference>
<dbReference type="CDD" id="cd06259">
    <property type="entry name" value="YdcF-like"/>
    <property type="match status" value="1"/>
</dbReference>
<name>A0A1G2BSY8_9BACT</name>
<dbReference type="InterPro" id="IPR003329">
    <property type="entry name" value="Cytidylyl_trans"/>
</dbReference>
<dbReference type="PANTHER" id="PTHR42866:SF1">
    <property type="entry name" value="SPORE COAT POLYSACCHARIDE BIOSYNTHESIS PROTEIN SPSF"/>
    <property type="match status" value="1"/>
</dbReference>
<evidence type="ECO:0000313" key="3">
    <source>
        <dbReference type="Proteomes" id="UP000178109"/>
    </source>
</evidence>
<dbReference type="GO" id="GO:0005829">
    <property type="term" value="C:cytosol"/>
    <property type="evidence" value="ECO:0007669"/>
    <property type="project" value="TreeGrafter"/>
</dbReference>
<dbReference type="Gene3D" id="3.90.550.10">
    <property type="entry name" value="Spore Coat Polysaccharide Biosynthesis Protein SpsA, Chain A"/>
    <property type="match status" value="1"/>
</dbReference>
<sequence length="420" mass="47603">MNSARLPGKVLKPLAGKPVLWHVWQRCSRSRLARNIIVATSKERSDDAIATFCRKNKISFFRGDLDNVLKRFYACAAEHTLDVIVRITADCPLIDPFIIDELIKFFKESRADYASNCLRRVFPRGLDCEVFSFALLRQAYQKAKSAREKEHVTPYMIKHGDTAAYTVPKSYQGHWRLTLDDEADYLFLRRIYDKFYGGSGIIDVKQVIKYLKNNPNLNQNSAVIILGGGLAKDKNGRWRSTKYNDQNARPKAYGDYLRVVAASYLYRHNPNWVIALGGHGHLKGAPQAVTLAGVIKQELKKLGVKSSDIIVEGQSGSTFEQLRALARIAKNKNFKKVIIISNAYHLPRVKAMVENFKELGKAFTGINLNYVSAEKIVLKHQPKLWAKIIEAGYKSANIEKIIKSEQQGAKQIKQGTYKLR</sequence>
<dbReference type="STRING" id="1798553.A3H70_01965"/>